<keyword evidence="3" id="KW-1185">Reference proteome</keyword>
<feature type="transmembrane region" description="Helical" evidence="1">
    <location>
        <begin position="71"/>
        <end position="93"/>
    </location>
</feature>
<dbReference type="AlphaFoldDB" id="A0A4R3I268"/>
<evidence type="ECO:0000256" key="1">
    <source>
        <dbReference type="SAM" id="Phobius"/>
    </source>
</evidence>
<organism evidence="2 3">
    <name type="scientific">Reinekea marinisedimentorum</name>
    <dbReference type="NCBI Taxonomy" id="230495"/>
    <lineage>
        <taxon>Bacteria</taxon>
        <taxon>Pseudomonadati</taxon>
        <taxon>Pseudomonadota</taxon>
        <taxon>Gammaproteobacteria</taxon>
        <taxon>Oceanospirillales</taxon>
        <taxon>Saccharospirillaceae</taxon>
        <taxon>Reinekea</taxon>
    </lineage>
</organism>
<proteinExistence type="predicted"/>
<keyword evidence="1" id="KW-0812">Transmembrane</keyword>
<feature type="transmembrane region" description="Helical" evidence="1">
    <location>
        <begin position="99"/>
        <end position="118"/>
    </location>
</feature>
<comment type="caution">
    <text evidence="2">The sequence shown here is derived from an EMBL/GenBank/DDBJ whole genome shotgun (WGS) entry which is preliminary data.</text>
</comment>
<dbReference type="Pfam" id="PF04246">
    <property type="entry name" value="RseC_MucC"/>
    <property type="match status" value="1"/>
</dbReference>
<reference evidence="2 3" key="1">
    <citation type="submission" date="2019-03" db="EMBL/GenBank/DDBJ databases">
        <title>Genomic Encyclopedia of Archaeal and Bacterial Type Strains, Phase II (KMG-II): from individual species to whole genera.</title>
        <authorList>
            <person name="Goeker M."/>
        </authorList>
    </citation>
    <scope>NUCLEOTIDE SEQUENCE [LARGE SCALE GENOMIC DNA]</scope>
    <source>
        <strain evidence="2 3">DSM 15388</strain>
    </source>
</reference>
<evidence type="ECO:0000313" key="2">
    <source>
        <dbReference type="EMBL" id="TCS39718.1"/>
    </source>
</evidence>
<dbReference type="EMBL" id="SLZR01000012">
    <property type="protein sequence ID" value="TCS39718.1"/>
    <property type="molecule type" value="Genomic_DNA"/>
</dbReference>
<keyword evidence="1" id="KW-1133">Transmembrane helix</keyword>
<name>A0A4R3I268_9GAMM</name>
<protein>
    <submittedName>
        <fullName evidence="2">Positive regulator of sigma E activity</fullName>
    </submittedName>
</protein>
<dbReference type="Proteomes" id="UP000295793">
    <property type="component" value="Unassembled WGS sequence"/>
</dbReference>
<dbReference type="RefSeq" id="WP_132702249.1">
    <property type="nucleotide sequence ID" value="NZ_SLZR01000012.1"/>
</dbReference>
<keyword evidence="1" id="KW-0472">Membrane</keyword>
<evidence type="ECO:0000313" key="3">
    <source>
        <dbReference type="Proteomes" id="UP000295793"/>
    </source>
</evidence>
<accession>A0A4R3I268</accession>
<sequence>MASVSATIIENSNNQVKLSATRSGGCANCAQKDSCAVLWQPTESNDPITVKADGHQAVGDKVTLQCSEQALLGYIAALFLPTLLLLLLATLLTEAALPGLPLVLKVALNAVIPVALGYKVSGNLLQKHEGKFLAATKILN</sequence>
<gene>
    <name evidence="2" type="ORF">BCF53_1123</name>
</gene>
<dbReference type="OrthoDB" id="9795854at2"/>